<dbReference type="AlphaFoldDB" id="A0AAV7SKY1"/>
<evidence type="ECO:0000313" key="2">
    <source>
        <dbReference type="Proteomes" id="UP001066276"/>
    </source>
</evidence>
<reference evidence="1" key="1">
    <citation type="journal article" date="2022" name="bioRxiv">
        <title>Sequencing and chromosome-scale assembly of the giantPleurodeles waltlgenome.</title>
        <authorList>
            <person name="Brown T."/>
            <person name="Elewa A."/>
            <person name="Iarovenko S."/>
            <person name="Subramanian E."/>
            <person name="Araus A.J."/>
            <person name="Petzold A."/>
            <person name="Susuki M."/>
            <person name="Suzuki K.-i.T."/>
            <person name="Hayashi T."/>
            <person name="Toyoda A."/>
            <person name="Oliveira C."/>
            <person name="Osipova E."/>
            <person name="Leigh N.D."/>
            <person name="Simon A."/>
            <person name="Yun M.H."/>
        </authorList>
    </citation>
    <scope>NUCLEOTIDE SEQUENCE</scope>
    <source>
        <strain evidence="1">20211129_DDA</strain>
        <tissue evidence="1">Liver</tissue>
    </source>
</reference>
<accession>A0AAV7SKY1</accession>
<keyword evidence="2" id="KW-1185">Reference proteome</keyword>
<dbReference type="Proteomes" id="UP001066276">
    <property type="component" value="Chromosome 4_2"/>
</dbReference>
<evidence type="ECO:0000313" key="1">
    <source>
        <dbReference type="EMBL" id="KAJ1164731.1"/>
    </source>
</evidence>
<name>A0AAV7SKY1_PLEWA</name>
<proteinExistence type="predicted"/>
<dbReference type="EMBL" id="JANPWB010000008">
    <property type="protein sequence ID" value="KAJ1164731.1"/>
    <property type="molecule type" value="Genomic_DNA"/>
</dbReference>
<sequence>MVDRFSIEVDIKAPFNITQSINVKAHVNVKNPSVDGKATIIESPSINSISKVNIEAPTVKNTVINDNATSVDIEHPIGNVEETLKVNIEATIVDIKDTTTCNKASSVDIESSSDNTEDYTVASVTFMIILCDIKV</sequence>
<organism evidence="1 2">
    <name type="scientific">Pleurodeles waltl</name>
    <name type="common">Iberian ribbed newt</name>
    <dbReference type="NCBI Taxonomy" id="8319"/>
    <lineage>
        <taxon>Eukaryota</taxon>
        <taxon>Metazoa</taxon>
        <taxon>Chordata</taxon>
        <taxon>Craniata</taxon>
        <taxon>Vertebrata</taxon>
        <taxon>Euteleostomi</taxon>
        <taxon>Amphibia</taxon>
        <taxon>Batrachia</taxon>
        <taxon>Caudata</taxon>
        <taxon>Salamandroidea</taxon>
        <taxon>Salamandridae</taxon>
        <taxon>Pleurodelinae</taxon>
        <taxon>Pleurodeles</taxon>
    </lineage>
</organism>
<protein>
    <submittedName>
        <fullName evidence="1">Uncharacterized protein</fullName>
    </submittedName>
</protein>
<gene>
    <name evidence="1" type="ORF">NDU88_005165</name>
</gene>
<comment type="caution">
    <text evidence="1">The sequence shown here is derived from an EMBL/GenBank/DDBJ whole genome shotgun (WGS) entry which is preliminary data.</text>
</comment>